<name>A0A6G1EAM7_9ORYZ</name>
<dbReference type="EMBL" id="SPHZ02000004">
    <property type="protein sequence ID" value="KAF0921721.1"/>
    <property type="molecule type" value="Genomic_DNA"/>
</dbReference>
<accession>A0A6G1EAM7</accession>
<gene>
    <name evidence="1" type="ORF">E2562_016994</name>
</gene>
<dbReference type="Proteomes" id="UP000479710">
    <property type="component" value="Unassembled WGS sequence"/>
</dbReference>
<comment type="caution">
    <text evidence="1">The sequence shown here is derived from an EMBL/GenBank/DDBJ whole genome shotgun (WGS) entry which is preliminary data.</text>
</comment>
<proteinExistence type="predicted"/>
<organism evidence="1 2">
    <name type="scientific">Oryza meyeriana var. granulata</name>
    <dbReference type="NCBI Taxonomy" id="110450"/>
    <lineage>
        <taxon>Eukaryota</taxon>
        <taxon>Viridiplantae</taxon>
        <taxon>Streptophyta</taxon>
        <taxon>Embryophyta</taxon>
        <taxon>Tracheophyta</taxon>
        <taxon>Spermatophyta</taxon>
        <taxon>Magnoliopsida</taxon>
        <taxon>Liliopsida</taxon>
        <taxon>Poales</taxon>
        <taxon>Poaceae</taxon>
        <taxon>BOP clade</taxon>
        <taxon>Oryzoideae</taxon>
        <taxon>Oryzeae</taxon>
        <taxon>Oryzinae</taxon>
        <taxon>Oryza</taxon>
        <taxon>Oryza meyeriana</taxon>
    </lineage>
</organism>
<protein>
    <submittedName>
        <fullName evidence="1">Uncharacterized protein</fullName>
    </submittedName>
</protein>
<evidence type="ECO:0000313" key="1">
    <source>
        <dbReference type="EMBL" id="KAF0921721.1"/>
    </source>
</evidence>
<evidence type="ECO:0000313" key="2">
    <source>
        <dbReference type="Proteomes" id="UP000479710"/>
    </source>
</evidence>
<keyword evidence="2" id="KW-1185">Reference proteome</keyword>
<dbReference type="AlphaFoldDB" id="A0A6G1EAM7"/>
<sequence>MAGNHHTIRSTHTARLIHERANAIAVHRATHCTTPLHLPPSPKRPELDRPATNFLARCMGTFGGEVDEGVATARARIKIQ</sequence>
<reference evidence="1 2" key="1">
    <citation type="submission" date="2019-11" db="EMBL/GenBank/DDBJ databases">
        <title>Whole genome sequence of Oryza granulata.</title>
        <authorList>
            <person name="Li W."/>
        </authorList>
    </citation>
    <scope>NUCLEOTIDE SEQUENCE [LARGE SCALE GENOMIC DNA]</scope>
    <source>
        <strain evidence="2">cv. Menghai</strain>
        <tissue evidence="1">Leaf</tissue>
    </source>
</reference>